<name>A0ABT6YG81_9BACT</name>
<dbReference type="Proteomes" id="UP001236507">
    <property type="component" value="Unassembled WGS sequence"/>
</dbReference>
<keyword evidence="2" id="KW-1185">Reference proteome</keyword>
<comment type="caution">
    <text evidence="1">The sequence shown here is derived from an EMBL/GenBank/DDBJ whole genome shotgun (WGS) entry which is preliminary data.</text>
</comment>
<protein>
    <submittedName>
        <fullName evidence="1">Uncharacterized protein</fullName>
    </submittedName>
</protein>
<dbReference type="RefSeq" id="WP_283346824.1">
    <property type="nucleotide sequence ID" value="NZ_JASHIF010000034.1"/>
</dbReference>
<proteinExistence type="predicted"/>
<dbReference type="EMBL" id="JASHIF010000034">
    <property type="protein sequence ID" value="MDI9862589.1"/>
    <property type="molecule type" value="Genomic_DNA"/>
</dbReference>
<sequence length="114" mass="13233">MRFFDSNITHQVHTLVDFTSFLLPISNGSALRPQHRAPQIGSNLIQLQMAKLTKAEKLMFLKIFEKCTFKIQYGLEDTIAGSDNVPEELPYIEEDMEMLSHIKILNNWILEHCR</sequence>
<organism evidence="1 2">
    <name type="scientific">Flectobacillus roseus</name>
    <dbReference type="NCBI Taxonomy" id="502259"/>
    <lineage>
        <taxon>Bacteria</taxon>
        <taxon>Pseudomonadati</taxon>
        <taxon>Bacteroidota</taxon>
        <taxon>Cytophagia</taxon>
        <taxon>Cytophagales</taxon>
        <taxon>Flectobacillaceae</taxon>
        <taxon>Flectobacillus</taxon>
    </lineage>
</organism>
<reference evidence="1 2" key="1">
    <citation type="submission" date="2023-05" db="EMBL/GenBank/DDBJ databases">
        <title>Novel species of genus Flectobacillus isolated from stream in China.</title>
        <authorList>
            <person name="Lu H."/>
        </authorList>
    </citation>
    <scope>NUCLEOTIDE SEQUENCE [LARGE SCALE GENOMIC DNA]</scope>
    <source>
        <strain evidence="1 2">KCTC 42575</strain>
    </source>
</reference>
<evidence type="ECO:0000313" key="1">
    <source>
        <dbReference type="EMBL" id="MDI9862589.1"/>
    </source>
</evidence>
<evidence type="ECO:0000313" key="2">
    <source>
        <dbReference type="Proteomes" id="UP001236507"/>
    </source>
</evidence>
<accession>A0ABT6YG81</accession>
<gene>
    <name evidence="1" type="ORF">QM524_25410</name>
</gene>